<proteinExistence type="inferred from homology"/>
<keyword evidence="6" id="KW-0479">Metal-binding</keyword>
<dbReference type="SUPFAM" id="SSF63867">
    <property type="entry name" value="MoeA C-terminal domain-like"/>
    <property type="match status" value="1"/>
</dbReference>
<dbReference type="Pfam" id="PF03453">
    <property type="entry name" value="MoeA_N"/>
    <property type="match status" value="1"/>
</dbReference>
<reference evidence="8 9" key="1">
    <citation type="submission" date="2019-03" db="EMBL/GenBank/DDBJ databases">
        <title>Genomic Encyclopedia of Type Strains, Phase IV (KMG-IV): sequencing the most valuable type-strain genomes for metagenomic binning, comparative biology and taxonomic classification.</title>
        <authorList>
            <person name="Goeker M."/>
        </authorList>
    </citation>
    <scope>NUCLEOTIDE SEQUENCE [LARGE SCALE GENOMIC DNA]</scope>
    <source>
        <strain evidence="8 9">DSM 25964</strain>
    </source>
</reference>
<dbReference type="PANTHER" id="PTHR10192">
    <property type="entry name" value="MOLYBDOPTERIN BIOSYNTHESIS PROTEIN"/>
    <property type="match status" value="1"/>
</dbReference>
<dbReference type="SMART" id="SM00852">
    <property type="entry name" value="MoCF_biosynth"/>
    <property type="match status" value="1"/>
</dbReference>
<evidence type="ECO:0000256" key="4">
    <source>
        <dbReference type="ARBA" id="ARBA00023150"/>
    </source>
</evidence>
<dbReference type="InterPro" id="IPR036425">
    <property type="entry name" value="MoaB/Mog-like_dom_sf"/>
</dbReference>
<dbReference type="GO" id="GO:0006777">
    <property type="term" value="P:Mo-molybdopterin cofactor biosynthetic process"/>
    <property type="evidence" value="ECO:0007669"/>
    <property type="project" value="UniProtKB-UniRule"/>
</dbReference>
<dbReference type="InterPro" id="IPR001453">
    <property type="entry name" value="MoaB/Mog_dom"/>
</dbReference>
<dbReference type="SUPFAM" id="SSF53218">
    <property type="entry name" value="Molybdenum cofactor biosynthesis proteins"/>
    <property type="match status" value="1"/>
</dbReference>
<dbReference type="Pfam" id="PF12727">
    <property type="entry name" value="PBP_like"/>
    <property type="match status" value="1"/>
</dbReference>
<evidence type="ECO:0000313" key="9">
    <source>
        <dbReference type="Proteomes" id="UP000295066"/>
    </source>
</evidence>
<organism evidence="8 9">
    <name type="scientific">Aminivibrio pyruvatiphilus</name>
    <dbReference type="NCBI Taxonomy" id="1005740"/>
    <lineage>
        <taxon>Bacteria</taxon>
        <taxon>Thermotogati</taxon>
        <taxon>Synergistota</taxon>
        <taxon>Synergistia</taxon>
        <taxon>Synergistales</taxon>
        <taxon>Aminobacteriaceae</taxon>
        <taxon>Aminivibrio</taxon>
    </lineage>
</organism>
<name>A0A4R8M1K0_9BACT</name>
<dbReference type="UniPathway" id="UPA00344"/>
<dbReference type="Pfam" id="PF00994">
    <property type="entry name" value="MoCF_biosynth"/>
    <property type="match status" value="1"/>
</dbReference>
<dbReference type="RefSeq" id="WP_243833919.1">
    <property type="nucleotide sequence ID" value="NZ_SORI01000019.1"/>
</dbReference>
<dbReference type="Gene3D" id="2.170.190.11">
    <property type="entry name" value="Molybdopterin biosynthesis moea protein, domain 3"/>
    <property type="match status" value="1"/>
</dbReference>
<gene>
    <name evidence="8" type="ORF">C8D99_11916</name>
</gene>
<evidence type="ECO:0000256" key="5">
    <source>
        <dbReference type="ARBA" id="ARBA00047317"/>
    </source>
</evidence>
<dbReference type="InterPro" id="IPR024370">
    <property type="entry name" value="PBP_domain"/>
</dbReference>
<comment type="function">
    <text evidence="1 6">Catalyzes the insertion of molybdate into adenylated molybdopterin with the concomitant release of AMP.</text>
</comment>
<protein>
    <recommendedName>
        <fullName evidence="6">Molybdopterin molybdenumtransferase</fullName>
        <ecNumber evidence="6">2.10.1.1</ecNumber>
    </recommendedName>
</protein>
<keyword evidence="6" id="KW-0808">Transferase</keyword>
<dbReference type="GO" id="GO:0046872">
    <property type="term" value="F:metal ion binding"/>
    <property type="evidence" value="ECO:0007669"/>
    <property type="project" value="UniProtKB-UniRule"/>
</dbReference>
<evidence type="ECO:0000259" key="7">
    <source>
        <dbReference type="SMART" id="SM00852"/>
    </source>
</evidence>
<dbReference type="Gene3D" id="3.40.190.10">
    <property type="entry name" value="Periplasmic binding protein-like II"/>
    <property type="match status" value="1"/>
</dbReference>
<dbReference type="InterPro" id="IPR036135">
    <property type="entry name" value="MoeA_linker/N_sf"/>
</dbReference>
<dbReference type="PANTHER" id="PTHR10192:SF5">
    <property type="entry name" value="GEPHYRIN"/>
    <property type="match status" value="1"/>
</dbReference>
<dbReference type="Gene3D" id="2.40.340.10">
    <property type="entry name" value="MoeA, C-terminal, domain IV"/>
    <property type="match status" value="1"/>
</dbReference>
<comment type="pathway">
    <text evidence="2 6">Cofactor biosynthesis; molybdopterin biosynthesis.</text>
</comment>
<comment type="cofactor">
    <cofactor evidence="6">
        <name>Mg(2+)</name>
        <dbReference type="ChEBI" id="CHEBI:18420"/>
    </cofactor>
</comment>
<dbReference type="EC" id="2.10.1.1" evidence="6"/>
<keyword evidence="6" id="KW-0500">Molybdenum</keyword>
<evidence type="ECO:0000256" key="3">
    <source>
        <dbReference type="ARBA" id="ARBA00010763"/>
    </source>
</evidence>
<evidence type="ECO:0000256" key="6">
    <source>
        <dbReference type="RuleBase" id="RU365090"/>
    </source>
</evidence>
<comment type="caution">
    <text evidence="8">The sequence shown here is derived from an EMBL/GenBank/DDBJ whole genome shotgun (WGS) entry which is preliminary data.</text>
</comment>
<dbReference type="InterPro" id="IPR005111">
    <property type="entry name" value="MoeA_C_domain_IV"/>
</dbReference>
<dbReference type="GO" id="GO:0061599">
    <property type="term" value="F:molybdopterin molybdotransferase activity"/>
    <property type="evidence" value="ECO:0007669"/>
    <property type="project" value="UniProtKB-UniRule"/>
</dbReference>
<comment type="catalytic activity">
    <reaction evidence="5">
        <text>adenylyl-molybdopterin + molybdate = Mo-molybdopterin + AMP + H(+)</text>
        <dbReference type="Rhea" id="RHEA:35047"/>
        <dbReference type="ChEBI" id="CHEBI:15378"/>
        <dbReference type="ChEBI" id="CHEBI:36264"/>
        <dbReference type="ChEBI" id="CHEBI:62727"/>
        <dbReference type="ChEBI" id="CHEBI:71302"/>
        <dbReference type="ChEBI" id="CHEBI:456215"/>
        <dbReference type="EC" id="2.10.1.1"/>
    </reaction>
</comment>
<dbReference type="AlphaFoldDB" id="A0A4R8M1K0"/>
<evidence type="ECO:0000313" key="8">
    <source>
        <dbReference type="EMBL" id="TDY56069.1"/>
    </source>
</evidence>
<dbReference type="SUPFAM" id="SSF63882">
    <property type="entry name" value="MoeA N-terminal region -like"/>
    <property type="match status" value="1"/>
</dbReference>
<evidence type="ECO:0000256" key="1">
    <source>
        <dbReference type="ARBA" id="ARBA00002901"/>
    </source>
</evidence>
<dbReference type="CDD" id="cd00887">
    <property type="entry name" value="MoeA"/>
    <property type="match status" value="1"/>
</dbReference>
<comment type="similarity">
    <text evidence="3 6">Belongs to the MoeA family.</text>
</comment>
<dbReference type="InterPro" id="IPR005110">
    <property type="entry name" value="MoeA_linker/N"/>
</dbReference>
<keyword evidence="6" id="KW-0460">Magnesium</keyword>
<dbReference type="Pfam" id="PF03454">
    <property type="entry name" value="MoeA_C"/>
    <property type="match status" value="1"/>
</dbReference>
<dbReference type="Gene3D" id="3.90.105.10">
    <property type="entry name" value="Molybdopterin biosynthesis moea protein, domain 2"/>
    <property type="match status" value="1"/>
</dbReference>
<feature type="domain" description="MoaB/Mog" evidence="7">
    <location>
        <begin position="174"/>
        <end position="316"/>
    </location>
</feature>
<sequence length="642" mass="70027">MALVEKETMHISLSKAWGILREKCRQLPAEAVPVQNSLGRTLAEDVIAGRNVPHYNASAMDGYSLLSALTAGATPSSPVSFAAGEYEWVNTGGEISARFDSVVMIEDTSLDRKTGTLSVVSSLVAGENVRPLGEDVFLGQVIAREGDRVTPALCSLLATAGVKNLRTLALPKTLYIPTGDEIIPLEEWLELETPPPGRVGESNSLLVKGYFRNWAFPVDIAPCIPDDPNILKSFLEENRKKYDLILIGAGSAKGERDHTFSVLEDLGHPLFRWLLMKPGRPASAADLGGCFAVNLPGFPMSNAVILWSVVFPILQLLHFGDFDEETVLPLAIGAAGTEEVTLLSSYSSTYGKEEWVRFKCVEIGGGKKAYALPSGASALWSLSETDGLSLLPLETAERTKGTTVNLWLLRDIRWKERILFQGSNDPAFERIATFAKKKGGEVIFRSVGSLGGLAALSRGECHAAACHLLDTETGDYNTSYIERMFGPQADALLARRIVFFRQQGIMVRKGNPRGIRSVSDLRREDVVIVNRQPGAGTRVLLDFLFRGENIDPGNVRGYENCSTTHFDAGNKVLRGFADAAAGIKSVADALGLDFLPLAEEPYELVYFKSMEDHPGIAALLESLNDEGWRSLVDRMGGYRWTE</sequence>
<dbReference type="Gene3D" id="3.40.980.10">
    <property type="entry name" value="MoaB/Mog-like domain"/>
    <property type="match status" value="1"/>
</dbReference>
<dbReference type="InterPro" id="IPR038987">
    <property type="entry name" value="MoeA-like"/>
</dbReference>
<evidence type="ECO:0000256" key="2">
    <source>
        <dbReference type="ARBA" id="ARBA00005046"/>
    </source>
</evidence>
<dbReference type="Proteomes" id="UP000295066">
    <property type="component" value="Unassembled WGS sequence"/>
</dbReference>
<dbReference type="SUPFAM" id="SSF53850">
    <property type="entry name" value="Periplasmic binding protein-like II"/>
    <property type="match status" value="1"/>
</dbReference>
<dbReference type="InterPro" id="IPR036688">
    <property type="entry name" value="MoeA_C_domain_IV_sf"/>
</dbReference>
<dbReference type="EMBL" id="SORI01000019">
    <property type="protein sequence ID" value="TDY56069.1"/>
    <property type="molecule type" value="Genomic_DNA"/>
</dbReference>
<keyword evidence="9" id="KW-1185">Reference proteome</keyword>
<dbReference type="GO" id="GO:0005829">
    <property type="term" value="C:cytosol"/>
    <property type="evidence" value="ECO:0007669"/>
    <property type="project" value="TreeGrafter"/>
</dbReference>
<accession>A0A4R8M1K0</accession>
<keyword evidence="4 6" id="KW-0501">Molybdenum cofactor biosynthesis</keyword>